<dbReference type="GO" id="GO:0000278">
    <property type="term" value="P:mitotic cell cycle"/>
    <property type="evidence" value="ECO:0007669"/>
    <property type="project" value="TreeGrafter"/>
</dbReference>
<comment type="caution">
    <text evidence="8">The sequence shown here is derived from an EMBL/GenBank/DDBJ whole genome shotgun (WGS) entry which is preliminary data.</text>
</comment>
<dbReference type="Gene3D" id="1.20.120.1900">
    <property type="entry name" value="Gamma-tubulin complex, C-terminal domain"/>
    <property type="match status" value="1"/>
</dbReference>
<keyword evidence="2 5" id="KW-0963">Cytoplasm</keyword>
<comment type="similarity">
    <text evidence="1 5">Belongs to the TUBGCP family.</text>
</comment>
<organism evidence="8 9">
    <name type="scientific">Verticillium nonalfalfae</name>
    <dbReference type="NCBI Taxonomy" id="1051616"/>
    <lineage>
        <taxon>Eukaryota</taxon>
        <taxon>Fungi</taxon>
        <taxon>Dikarya</taxon>
        <taxon>Ascomycota</taxon>
        <taxon>Pezizomycotina</taxon>
        <taxon>Sordariomycetes</taxon>
        <taxon>Hypocreomycetidae</taxon>
        <taxon>Glomerellales</taxon>
        <taxon>Plectosphaerellaceae</taxon>
        <taxon>Verticillium</taxon>
    </lineage>
</organism>
<sequence>MTDEDDAGNVFAIPDFWRASKLLDNGIPEASRRFFTYNVDDPPAVFQLQPIETKPLIAIPAFDQKNDDDPVPVVETPFSEVEKVPEVRSTQEDVGNDGYEDIWLDLKKPPPQAPEHKTWDAFDTPDDERKPPIFITEAGPGAFDSLLEVEEDPLRLQSNDHATVDAEAYCSALMSLALGRESVFFAWQAESRSFKPLLAKIRISGYSALVLEGVSSTCRDCGNGSRELRAFIRRDHIDEDVLTLVFQQAQAAEYSDSHLGAIMREVLQSVGRPWLEFLGEWIGTYAELGVPLSKHDAGRQKGFIKVEAESYVDDFGDEVEELDFRLDLARMPSFMPKDVVQSLFETGRNLRFIKSNHSSHPLLSAMAASIEAPPIKWHFDWQSIYQVDRAVRSYEDALINAIKIRSRSRIVRDDAVAAMPTNNIGGYQLQMFSTNEEELRSRLLDSMDNLAQLQEAVPAEDPLATVLKACLEAKEPGTKDTLGLEFTPHWSLLPVLSFGPIIATQARIVGKESLKLLFNAHNLRAHLKVQRDFHLCRGGSFCSRLTHALFDPDMETAEREAGIARQGGVMGLRLSGRDTWPPASSELRLALMGILVESYEPLGAAPTRHAAESAHLPGDLSFGVRDLSSEEIEKCMDPDGLEALDFLRLAYKTPAALTPVITPVILVQYDRIFKSLLRVLRMLYTVDRLFRDITMRESGWENPDDISTRFCFEARHFIFTVSSYFFDVGIELPWQDFEEKLNKVEAQLSRQEEDTTDTVLSPDRLREHHSRVLERILSALLLRKRQQPVAKLLDDIFRTILRFAKYARLQAGGTWAVADNSRAVSLYQTFRKNVEVFLTVCRGMAEKDANPRRQTARGTTVEEVTGDGVTEESPLAQLLLKLDMFDYYSKT</sequence>
<dbReference type="GO" id="GO:0031122">
    <property type="term" value="P:cytoplasmic microtubule organization"/>
    <property type="evidence" value="ECO:0007669"/>
    <property type="project" value="TreeGrafter"/>
</dbReference>
<dbReference type="FunFam" id="1.20.120.1900:FF:000013">
    <property type="entry name" value="Spindle pole body component"/>
    <property type="match status" value="1"/>
</dbReference>
<dbReference type="GO" id="GO:0000922">
    <property type="term" value="C:spindle pole"/>
    <property type="evidence" value="ECO:0007669"/>
    <property type="project" value="InterPro"/>
</dbReference>
<dbReference type="InterPro" id="IPR040457">
    <property type="entry name" value="GCP_C"/>
</dbReference>
<dbReference type="STRING" id="1051616.A0A3M9XXI4"/>
<gene>
    <name evidence="8" type="ORF">D7B24_002582</name>
</gene>
<evidence type="ECO:0000259" key="7">
    <source>
        <dbReference type="Pfam" id="PF17681"/>
    </source>
</evidence>
<evidence type="ECO:0000259" key="6">
    <source>
        <dbReference type="Pfam" id="PF04130"/>
    </source>
</evidence>
<protein>
    <recommendedName>
        <fullName evidence="5">Spindle pole body component</fullName>
    </recommendedName>
</protein>
<keyword evidence="9" id="KW-1185">Reference proteome</keyword>
<name>A0A3M9XXI4_9PEZI</name>
<accession>A0A3M9XXI4</accession>
<evidence type="ECO:0000256" key="4">
    <source>
        <dbReference type="ARBA" id="ARBA00023212"/>
    </source>
</evidence>
<dbReference type="InterPro" id="IPR007259">
    <property type="entry name" value="GCP"/>
</dbReference>
<evidence type="ECO:0000313" key="8">
    <source>
        <dbReference type="EMBL" id="RNJ52963.1"/>
    </source>
</evidence>
<dbReference type="Pfam" id="PF17681">
    <property type="entry name" value="GCP_N_terminal"/>
    <property type="match status" value="1"/>
</dbReference>
<dbReference type="GO" id="GO:0051225">
    <property type="term" value="P:spindle assembly"/>
    <property type="evidence" value="ECO:0007669"/>
    <property type="project" value="TreeGrafter"/>
</dbReference>
<dbReference type="InterPro" id="IPR042241">
    <property type="entry name" value="GCP_C_sf"/>
</dbReference>
<dbReference type="GO" id="GO:0051321">
    <property type="term" value="P:meiotic cell cycle"/>
    <property type="evidence" value="ECO:0007669"/>
    <property type="project" value="TreeGrafter"/>
</dbReference>
<dbReference type="PANTHER" id="PTHR19302:SF70">
    <property type="entry name" value="GAMMA-TUBULIN COMPLEX COMPONENT 6"/>
    <property type="match status" value="1"/>
</dbReference>
<dbReference type="GeneID" id="39606271"/>
<reference evidence="8 9" key="1">
    <citation type="submission" date="2018-10" db="EMBL/GenBank/DDBJ databases">
        <title>Genome sequence of Verticillium nonalfalfae VnAa140.</title>
        <authorList>
            <person name="Stajich J.E."/>
            <person name="Kasson M.T."/>
        </authorList>
    </citation>
    <scope>NUCLEOTIDE SEQUENCE [LARGE SCALE GENOMIC DNA]</scope>
    <source>
        <strain evidence="8 9">VnAa140</strain>
    </source>
</reference>
<dbReference type="RefSeq" id="XP_028491121.1">
    <property type="nucleotide sequence ID" value="XM_028636784.1"/>
</dbReference>
<dbReference type="InterPro" id="IPR041470">
    <property type="entry name" value="GCP_N"/>
</dbReference>
<proteinExistence type="inferred from homology"/>
<dbReference type="EMBL" id="RBVV01000164">
    <property type="protein sequence ID" value="RNJ52963.1"/>
    <property type="molecule type" value="Genomic_DNA"/>
</dbReference>
<dbReference type="GO" id="GO:0043015">
    <property type="term" value="F:gamma-tubulin binding"/>
    <property type="evidence" value="ECO:0007669"/>
    <property type="project" value="InterPro"/>
</dbReference>
<evidence type="ECO:0000313" key="9">
    <source>
        <dbReference type="Proteomes" id="UP000267145"/>
    </source>
</evidence>
<dbReference type="GO" id="GO:0005874">
    <property type="term" value="C:microtubule"/>
    <property type="evidence" value="ECO:0007669"/>
    <property type="project" value="UniProtKB-KW"/>
</dbReference>
<dbReference type="PANTHER" id="PTHR19302">
    <property type="entry name" value="GAMMA TUBULIN COMPLEX PROTEIN"/>
    <property type="match status" value="1"/>
</dbReference>
<dbReference type="Proteomes" id="UP000267145">
    <property type="component" value="Unassembled WGS sequence"/>
</dbReference>
<evidence type="ECO:0000256" key="5">
    <source>
        <dbReference type="RuleBase" id="RU363050"/>
    </source>
</evidence>
<feature type="domain" description="Gamma tubulin complex component protein N-terminal" evidence="7">
    <location>
        <begin position="240"/>
        <end position="364"/>
    </location>
</feature>
<dbReference type="AlphaFoldDB" id="A0A3M9XXI4"/>
<keyword evidence="3 5" id="KW-0493">Microtubule</keyword>
<dbReference type="Pfam" id="PF04130">
    <property type="entry name" value="GCP_C_terminal"/>
    <property type="match status" value="1"/>
</dbReference>
<evidence type="ECO:0000256" key="3">
    <source>
        <dbReference type="ARBA" id="ARBA00022701"/>
    </source>
</evidence>
<feature type="domain" description="Gamma tubulin complex component C-terminal" evidence="6">
    <location>
        <begin position="523"/>
        <end position="888"/>
    </location>
</feature>
<evidence type="ECO:0000256" key="2">
    <source>
        <dbReference type="ARBA" id="ARBA00022490"/>
    </source>
</evidence>
<keyword evidence="4 5" id="KW-0206">Cytoskeleton</keyword>
<evidence type="ECO:0000256" key="1">
    <source>
        <dbReference type="ARBA" id="ARBA00010337"/>
    </source>
</evidence>
<comment type="subcellular location">
    <subcellularLocation>
        <location evidence="5">Cytoplasm</location>
        <location evidence="5">Cytoskeleton</location>
        <location evidence="5">Microtubule organizing center</location>
    </subcellularLocation>
</comment>
<dbReference type="GO" id="GO:0000930">
    <property type="term" value="C:gamma-tubulin complex"/>
    <property type="evidence" value="ECO:0007669"/>
    <property type="project" value="TreeGrafter"/>
</dbReference>
<dbReference type="GO" id="GO:0051011">
    <property type="term" value="F:microtubule minus-end binding"/>
    <property type="evidence" value="ECO:0007669"/>
    <property type="project" value="TreeGrafter"/>
</dbReference>
<dbReference type="GO" id="GO:0005816">
    <property type="term" value="C:spindle pole body"/>
    <property type="evidence" value="ECO:0007669"/>
    <property type="project" value="UniProtKB-ARBA"/>
</dbReference>
<dbReference type="GO" id="GO:0007020">
    <property type="term" value="P:microtubule nucleation"/>
    <property type="evidence" value="ECO:0007669"/>
    <property type="project" value="InterPro"/>
</dbReference>